<dbReference type="EMBL" id="KV784359">
    <property type="protein sequence ID" value="OEU15115.1"/>
    <property type="molecule type" value="Genomic_DNA"/>
</dbReference>
<dbReference type="CDD" id="cd00144">
    <property type="entry name" value="MPP_PPP_family"/>
    <property type="match status" value="1"/>
</dbReference>
<dbReference type="PANTHER" id="PTHR42850">
    <property type="entry name" value="METALLOPHOSPHOESTERASE"/>
    <property type="match status" value="1"/>
</dbReference>
<dbReference type="OrthoDB" id="10267127at2759"/>
<evidence type="ECO:0000259" key="1">
    <source>
        <dbReference type="Pfam" id="PF00149"/>
    </source>
</evidence>
<dbReference type="SUPFAM" id="SSF56300">
    <property type="entry name" value="Metallo-dependent phosphatases"/>
    <property type="match status" value="1"/>
</dbReference>
<dbReference type="Proteomes" id="UP000095751">
    <property type="component" value="Unassembled WGS sequence"/>
</dbReference>
<dbReference type="KEGG" id="fcy:FRACYDRAFT_186413"/>
<sequence>MNNQKKKNILVVGDVHGCYNELLELHNKALNENDQIPFQYVILVGDLCNKGPESAKVIRHVRLSSNWFSVRGNHDDGALLATLGGRSRLQKNKYQWVEALSDDDVQFMADLPYTIKIPGDFFGVGEIKFEQNDDTIIVHAGLIPNREIETQEIKTMITIRDLLPRYDEDDKFTHYEYYEKRKGGIIENGCNDTKAICKDNKENDPVPWGTAWNGPFVIFGHDAKRKLQMYDNAIGLDTGAVYGGMLTGLILSSNTERKLVSVKSKEYSAIIGKK</sequence>
<evidence type="ECO:0000313" key="3">
    <source>
        <dbReference type="Proteomes" id="UP000095751"/>
    </source>
</evidence>
<dbReference type="InterPro" id="IPR029052">
    <property type="entry name" value="Metallo-depent_PP-like"/>
</dbReference>
<dbReference type="GO" id="GO:0006798">
    <property type="term" value="P:polyphosphate catabolic process"/>
    <property type="evidence" value="ECO:0007669"/>
    <property type="project" value="TreeGrafter"/>
</dbReference>
<keyword evidence="3" id="KW-1185">Reference proteome</keyword>
<dbReference type="GO" id="GO:0016791">
    <property type="term" value="F:phosphatase activity"/>
    <property type="evidence" value="ECO:0007669"/>
    <property type="project" value="TreeGrafter"/>
</dbReference>
<accession>A0A1E7FAS0</accession>
<evidence type="ECO:0000313" key="2">
    <source>
        <dbReference type="EMBL" id="OEU15115.1"/>
    </source>
</evidence>
<protein>
    <submittedName>
        <fullName evidence="2">Metallo-dependent phosphatase</fullName>
    </submittedName>
</protein>
<dbReference type="PANTHER" id="PTHR42850:SF4">
    <property type="entry name" value="ZINC-DEPENDENT ENDOPOLYPHOSPHATASE"/>
    <property type="match status" value="1"/>
</dbReference>
<dbReference type="InterPro" id="IPR004843">
    <property type="entry name" value="Calcineurin-like_PHP"/>
</dbReference>
<dbReference type="InParanoid" id="A0A1E7FAS0"/>
<organism evidence="2 3">
    <name type="scientific">Fragilariopsis cylindrus CCMP1102</name>
    <dbReference type="NCBI Taxonomy" id="635003"/>
    <lineage>
        <taxon>Eukaryota</taxon>
        <taxon>Sar</taxon>
        <taxon>Stramenopiles</taxon>
        <taxon>Ochrophyta</taxon>
        <taxon>Bacillariophyta</taxon>
        <taxon>Bacillariophyceae</taxon>
        <taxon>Bacillariophycidae</taxon>
        <taxon>Bacillariales</taxon>
        <taxon>Bacillariaceae</taxon>
        <taxon>Fragilariopsis</taxon>
    </lineage>
</organism>
<dbReference type="Pfam" id="PF00149">
    <property type="entry name" value="Metallophos"/>
    <property type="match status" value="1"/>
</dbReference>
<dbReference type="GO" id="GO:0000298">
    <property type="term" value="F:endopolyphosphatase activity"/>
    <property type="evidence" value="ECO:0007669"/>
    <property type="project" value="TreeGrafter"/>
</dbReference>
<proteinExistence type="predicted"/>
<dbReference type="Gene3D" id="3.60.21.10">
    <property type="match status" value="1"/>
</dbReference>
<reference evidence="2 3" key="1">
    <citation type="submission" date="2016-09" db="EMBL/GenBank/DDBJ databases">
        <title>Extensive genetic diversity and differential bi-allelic expression allows diatom success in the polar Southern Ocean.</title>
        <authorList>
            <consortium name="DOE Joint Genome Institute"/>
            <person name="Mock T."/>
            <person name="Otillar R.P."/>
            <person name="Strauss J."/>
            <person name="Dupont C."/>
            <person name="Frickenhaus S."/>
            <person name="Maumus F."/>
            <person name="Mcmullan M."/>
            <person name="Sanges R."/>
            <person name="Schmutz J."/>
            <person name="Toseland A."/>
            <person name="Valas R."/>
            <person name="Veluchamy A."/>
            <person name="Ward B.J."/>
            <person name="Allen A."/>
            <person name="Barry K."/>
            <person name="Falciatore A."/>
            <person name="Ferrante M."/>
            <person name="Fortunato A.E."/>
            <person name="Gloeckner G."/>
            <person name="Gruber A."/>
            <person name="Hipkin R."/>
            <person name="Janech M."/>
            <person name="Kroth P."/>
            <person name="Leese F."/>
            <person name="Lindquist E."/>
            <person name="Lyon B.R."/>
            <person name="Martin J."/>
            <person name="Mayer C."/>
            <person name="Parker M."/>
            <person name="Quesneville H."/>
            <person name="Raymond J."/>
            <person name="Uhlig C."/>
            <person name="Valentin K.U."/>
            <person name="Worden A.Z."/>
            <person name="Armbrust E.V."/>
            <person name="Bowler C."/>
            <person name="Green B."/>
            <person name="Moulton V."/>
            <person name="Van Oosterhout C."/>
            <person name="Grigoriev I."/>
        </authorList>
    </citation>
    <scope>NUCLEOTIDE SEQUENCE [LARGE SCALE GENOMIC DNA]</scope>
    <source>
        <strain evidence="2 3">CCMP1102</strain>
    </source>
</reference>
<dbReference type="GO" id="GO:0005737">
    <property type="term" value="C:cytoplasm"/>
    <property type="evidence" value="ECO:0007669"/>
    <property type="project" value="TreeGrafter"/>
</dbReference>
<dbReference type="AlphaFoldDB" id="A0A1E7FAS0"/>
<name>A0A1E7FAS0_9STRA</name>
<feature type="domain" description="Calcineurin-like phosphoesterase" evidence="1">
    <location>
        <begin position="8"/>
        <end position="222"/>
    </location>
</feature>
<dbReference type="InterPro" id="IPR050126">
    <property type="entry name" value="Ap4A_hydrolase"/>
</dbReference>
<gene>
    <name evidence="2" type="ORF">FRACYDRAFT_186413</name>
</gene>